<dbReference type="EMBL" id="CP025704">
    <property type="protein sequence ID" value="AUN97104.1"/>
    <property type="molecule type" value="Genomic_DNA"/>
</dbReference>
<accession>A0A2K9NQR8</accession>
<protein>
    <submittedName>
        <fullName evidence="1">Uncharacterized protein</fullName>
    </submittedName>
</protein>
<name>A0A2K9NQR8_BACTC</name>
<dbReference type="Proteomes" id="UP000235584">
    <property type="component" value="Chromosome"/>
</dbReference>
<dbReference type="AlphaFoldDB" id="A0A2K9NQR8"/>
<dbReference type="KEGG" id="bsto:C0V70_03065"/>
<evidence type="ECO:0000313" key="2">
    <source>
        <dbReference type="Proteomes" id="UP000235584"/>
    </source>
</evidence>
<gene>
    <name evidence="1" type="ORF">C0V70_03065</name>
</gene>
<organism evidence="1 2">
    <name type="scientific">Bacteriovorax stolpii</name>
    <name type="common">Bdellovibrio stolpii</name>
    <dbReference type="NCBI Taxonomy" id="960"/>
    <lineage>
        <taxon>Bacteria</taxon>
        <taxon>Pseudomonadati</taxon>
        <taxon>Bdellovibrionota</taxon>
        <taxon>Bacteriovoracia</taxon>
        <taxon>Bacteriovoracales</taxon>
        <taxon>Bacteriovoracaceae</taxon>
        <taxon>Bacteriovorax</taxon>
    </lineage>
</organism>
<reference evidence="1 2" key="1">
    <citation type="submission" date="2018-01" db="EMBL/GenBank/DDBJ databases">
        <title>Complete genome sequence of Bacteriovorax stolpii DSM12778.</title>
        <authorList>
            <person name="Tang B."/>
            <person name="Chang J."/>
        </authorList>
    </citation>
    <scope>NUCLEOTIDE SEQUENCE [LARGE SCALE GENOMIC DNA]</scope>
    <source>
        <strain evidence="1 2">DSM 12778</strain>
    </source>
</reference>
<keyword evidence="2" id="KW-1185">Reference proteome</keyword>
<evidence type="ECO:0000313" key="1">
    <source>
        <dbReference type="EMBL" id="AUN97104.1"/>
    </source>
</evidence>
<proteinExistence type="predicted"/>
<sequence length="60" mass="6784">MAPQNLVNFFDRMAPKLVDYSVKTLAQMKGNGSFFPCVKFKKQGKLFGKFLLAHTSDRVS</sequence>